<name>A0AAE3KC03_9GAMM</name>
<evidence type="ECO:0000313" key="2">
    <source>
        <dbReference type="Proteomes" id="UP001205843"/>
    </source>
</evidence>
<organism evidence="1 2">
    <name type="scientific">Natronocella acetinitrilica</name>
    <dbReference type="NCBI Taxonomy" id="414046"/>
    <lineage>
        <taxon>Bacteria</taxon>
        <taxon>Pseudomonadati</taxon>
        <taxon>Pseudomonadota</taxon>
        <taxon>Gammaproteobacteria</taxon>
        <taxon>Chromatiales</taxon>
        <taxon>Ectothiorhodospiraceae</taxon>
        <taxon>Natronocella</taxon>
    </lineage>
</organism>
<dbReference type="EMBL" id="JALJXV010000003">
    <property type="protein sequence ID" value="MCP1674343.1"/>
    <property type="molecule type" value="Genomic_DNA"/>
</dbReference>
<sequence length="118" mass="13232">MSTSTTGSFESRVDFAARVIASGRETTRNFSNCFEMNDGEHVVEALRRRAQRNPRLAQALPRYIRQESVEAAEATLGHLTREQLIANARETRERRSAAFAEQIKARRAVSADPSTPEP</sequence>
<accession>A0AAE3KC03</accession>
<comment type="caution">
    <text evidence="1">The sequence shown here is derived from an EMBL/GenBank/DDBJ whole genome shotgun (WGS) entry which is preliminary data.</text>
</comment>
<evidence type="ECO:0000313" key="1">
    <source>
        <dbReference type="EMBL" id="MCP1674343.1"/>
    </source>
</evidence>
<protein>
    <submittedName>
        <fullName evidence="1">Uncharacterized protein</fullName>
    </submittedName>
</protein>
<gene>
    <name evidence="1" type="ORF">J2T57_001445</name>
</gene>
<dbReference type="AlphaFoldDB" id="A0AAE3KC03"/>
<dbReference type="Proteomes" id="UP001205843">
    <property type="component" value="Unassembled WGS sequence"/>
</dbReference>
<proteinExistence type="predicted"/>
<dbReference type="RefSeq" id="WP_253476283.1">
    <property type="nucleotide sequence ID" value="NZ_JALJXV010000003.1"/>
</dbReference>
<keyword evidence="2" id="KW-1185">Reference proteome</keyword>
<reference evidence="1" key="1">
    <citation type="submission" date="2022-03" db="EMBL/GenBank/DDBJ databases">
        <title>Genomic Encyclopedia of Type Strains, Phase III (KMG-III): the genomes of soil and plant-associated and newly described type strains.</title>
        <authorList>
            <person name="Whitman W."/>
        </authorList>
    </citation>
    <scope>NUCLEOTIDE SEQUENCE</scope>
    <source>
        <strain evidence="1">ANL 6-2</strain>
    </source>
</reference>